<accession>A0A7T5R287</accession>
<gene>
    <name evidence="8" type="primary">rpmD</name>
    <name evidence="8" type="ORF">HYS17_12020</name>
</gene>
<feature type="domain" description="Large ribosomal subunit protein uL30-like ferredoxin-like fold" evidence="7">
    <location>
        <begin position="39"/>
        <end position="88"/>
    </location>
</feature>
<evidence type="ECO:0000256" key="5">
    <source>
        <dbReference type="ARBA" id="ARBA00035492"/>
    </source>
</evidence>
<dbReference type="Gene3D" id="3.30.1390.20">
    <property type="entry name" value="Ribosomal protein L30, ferredoxin-like fold domain"/>
    <property type="match status" value="1"/>
</dbReference>
<dbReference type="GO" id="GO:0022625">
    <property type="term" value="C:cytosolic large ribosomal subunit"/>
    <property type="evidence" value="ECO:0007669"/>
    <property type="project" value="TreeGrafter"/>
</dbReference>
<reference evidence="8 9" key="1">
    <citation type="submission" date="2020-07" db="EMBL/GenBank/DDBJ databases">
        <title>Huge and variable diversity of episymbiotic CPR bacteria and DPANN archaea in groundwater ecosystems.</title>
        <authorList>
            <person name="He C.Y."/>
            <person name="Keren R."/>
            <person name="Whittaker M."/>
            <person name="Farag I.F."/>
            <person name="Doudna J."/>
            <person name="Cate J.H.D."/>
            <person name="Banfield J.F."/>
        </authorList>
    </citation>
    <scope>NUCLEOTIDE SEQUENCE [LARGE SCALE GENOMIC DNA]</scope>
    <source>
        <strain evidence="8">NC_groundwater_70_Ag_B-0.1um_54_66</strain>
    </source>
</reference>
<dbReference type="AlphaFoldDB" id="A0A7T5R287"/>
<sequence length="95" mass="10064">MTEETKKKAPAKKAAAPKAAPKAAAKKAEKAPKSGKTITVTQIGSPIGRHSSQRATLIGLGLNKRHRTSVLEDTPCVRGMINKVKHLVRVEDSAA</sequence>
<dbReference type="PANTHER" id="PTHR15892:SF2">
    <property type="entry name" value="LARGE RIBOSOMAL SUBUNIT PROTEIN UL30M"/>
    <property type="match status" value="1"/>
</dbReference>
<proteinExistence type="inferred from homology"/>
<dbReference type="Pfam" id="PF00327">
    <property type="entry name" value="Ribosomal_L30"/>
    <property type="match status" value="1"/>
</dbReference>
<keyword evidence="3 8" id="KW-0689">Ribosomal protein</keyword>
<feature type="compositionally biased region" description="Low complexity" evidence="6">
    <location>
        <begin position="12"/>
        <end position="23"/>
    </location>
</feature>
<evidence type="ECO:0000259" key="7">
    <source>
        <dbReference type="Pfam" id="PF00327"/>
    </source>
</evidence>
<evidence type="ECO:0000256" key="1">
    <source>
        <dbReference type="ARBA" id="ARBA00007594"/>
    </source>
</evidence>
<dbReference type="NCBIfam" id="TIGR01308">
    <property type="entry name" value="rpmD_bact"/>
    <property type="match status" value="1"/>
</dbReference>
<organism evidence="8 9">
    <name type="scientific">Micavibrio aeruginosavorus</name>
    <dbReference type="NCBI Taxonomy" id="349221"/>
    <lineage>
        <taxon>Bacteria</taxon>
        <taxon>Pseudomonadati</taxon>
        <taxon>Bdellovibrionota</taxon>
        <taxon>Bdellovibrionia</taxon>
        <taxon>Bdellovibrionales</taxon>
        <taxon>Pseudobdellovibrionaceae</taxon>
        <taxon>Micavibrio</taxon>
    </lineage>
</organism>
<dbReference type="InterPro" id="IPR016082">
    <property type="entry name" value="Ribosomal_uL30_ferredoxin-like"/>
</dbReference>
<comment type="subunit">
    <text evidence="2">Part of the 50S ribosomal subunit.</text>
</comment>
<dbReference type="HAMAP" id="MF_01371_B">
    <property type="entry name" value="Ribosomal_uL30_B"/>
    <property type="match status" value="1"/>
</dbReference>
<protein>
    <recommendedName>
        <fullName evidence="5">50S ribosomal protein L30</fullName>
    </recommendedName>
</protein>
<dbReference type="PANTHER" id="PTHR15892">
    <property type="entry name" value="MITOCHONDRIAL RIBOSOMAL PROTEIN L30"/>
    <property type="match status" value="1"/>
</dbReference>
<keyword evidence="4" id="KW-0687">Ribonucleoprotein</keyword>
<feature type="region of interest" description="Disordered" evidence="6">
    <location>
        <begin position="1"/>
        <end position="47"/>
    </location>
</feature>
<name>A0A7T5R287_9BACT</name>
<dbReference type="EMBL" id="CP066681">
    <property type="protein sequence ID" value="QQG36193.1"/>
    <property type="molecule type" value="Genomic_DNA"/>
</dbReference>
<dbReference type="GO" id="GO:0006412">
    <property type="term" value="P:translation"/>
    <property type="evidence" value="ECO:0007669"/>
    <property type="project" value="InterPro"/>
</dbReference>
<dbReference type="SUPFAM" id="SSF55129">
    <property type="entry name" value="Ribosomal protein L30p/L7e"/>
    <property type="match status" value="1"/>
</dbReference>
<evidence type="ECO:0000256" key="3">
    <source>
        <dbReference type="ARBA" id="ARBA00022980"/>
    </source>
</evidence>
<evidence type="ECO:0000256" key="4">
    <source>
        <dbReference type="ARBA" id="ARBA00023274"/>
    </source>
</evidence>
<dbReference type="GO" id="GO:0003735">
    <property type="term" value="F:structural constituent of ribosome"/>
    <property type="evidence" value="ECO:0007669"/>
    <property type="project" value="InterPro"/>
</dbReference>
<evidence type="ECO:0000256" key="2">
    <source>
        <dbReference type="ARBA" id="ARBA00011838"/>
    </source>
</evidence>
<dbReference type="InterPro" id="IPR005996">
    <property type="entry name" value="Ribosomal_uL30_bac-type"/>
</dbReference>
<evidence type="ECO:0000256" key="6">
    <source>
        <dbReference type="SAM" id="MobiDB-lite"/>
    </source>
</evidence>
<comment type="similarity">
    <text evidence="1">Belongs to the universal ribosomal protein uL30 family.</text>
</comment>
<evidence type="ECO:0000313" key="8">
    <source>
        <dbReference type="EMBL" id="QQG36193.1"/>
    </source>
</evidence>
<dbReference type="Proteomes" id="UP000595362">
    <property type="component" value="Chromosome"/>
</dbReference>
<dbReference type="CDD" id="cd01658">
    <property type="entry name" value="Ribosomal_L30"/>
    <property type="match status" value="1"/>
</dbReference>
<dbReference type="InterPro" id="IPR036919">
    <property type="entry name" value="Ribo_uL30_ferredoxin-like_sf"/>
</dbReference>
<evidence type="ECO:0000313" key="9">
    <source>
        <dbReference type="Proteomes" id="UP000595362"/>
    </source>
</evidence>